<evidence type="ECO:0000256" key="18">
    <source>
        <dbReference type="SAM" id="MobiDB-lite"/>
    </source>
</evidence>
<evidence type="ECO:0000256" key="14">
    <source>
        <dbReference type="ARBA" id="ARBA00038000"/>
    </source>
</evidence>
<reference evidence="20 21" key="1">
    <citation type="submission" date="2022-03" db="EMBL/GenBank/DDBJ databases">
        <title>Complete genome sequence of Lysobacter capsici VKM B-2533 and Lysobacter gummosus 10.1.1, promising sources of lytic agents.</title>
        <authorList>
            <person name="Tarlachkov S.V."/>
            <person name="Kudryakova I.V."/>
            <person name="Afoshin A.S."/>
            <person name="Leontyevskaya E.A."/>
            <person name="Leontyevskaya N.V."/>
        </authorList>
    </citation>
    <scope>NUCLEOTIDE SEQUENCE [LARGE SCALE GENOMIC DNA]</scope>
    <source>
        <strain evidence="20 21">10.1.1</strain>
    </source>
</reference>
<dbReference type="EMBL" id="CP093547">
    <property type="protein sequence ID" value="UNP27834.1"/>
    <property type="molecule type" value="Genomic_DNA"/>
</dbReference>
<dbReference type="Pfam" id="PF17760">
    <property type="entry name" value="UvrA_inter"/>
    <property type="match status" value="1"/>
</dbReference>
<evidence type="ECO:0000256" key="4">
    <source>
        <dbReference type="ARBA" id="ARBA00022737"/>
    </source>
</evidence>
<comment type="subcellular location">
    <subcellularLocation>
        <location evidence="1 17">Cytoplasm</location>
    </subcellularLocation>
</comment>
<feature type="region of interest" description="Disordered" evidence="18">
    <location>
        <begin position="939"/>
        <end position="974"/>
    </location>
</feature>
<gene>
    <name evidence="17 20" type="primary">uvrA</name>
    <name evidence="20" type="ORF">MOV92_15095</name>
</gene>
<dbReference type="PANTHER" id="PTHR43152:SF3">
    <property type="entry name" value="UVRABC SYSTEM PROTEIN A"/>
    <property type="match status" value="1"/>
</dbReference>
<keyword evidence="10 17" id="KW-0067">ATP-binding</keyword>
<name>A0ABY3X8N8_9GAMM</name>
<feature type="zinc finger region" description="C4-type" evidence="17">
    <location>
        <begin position="255"/>
        <end position="282"/>
    </location>
</feature>
<evidence type="ECO:0000256" key="8">
    <source>
        <dbReference type="ARBA" id="ARBA00022771"/>
    </source>
</evidence>
<keyword evidence="11 17" id="KW-0267">Excision nuclease</keyword>
<organism evidence="20 21">
    <name type="scientific">Lysobacter gummosus</name>
    <dbReference type="NCBI Taxonomy" id="262324"/>
    <lineage>
        <taxon>Bacteria</taxon>
        <taxon>Pseudomonadati</taxon>
        <taxon>Pseudomonadota</taxon>
        <taxon>Gammaproteobacteria</taxon>
        <taxon>Lysobacterales</taxon>
        <taxon>Lysobacteraceae</taxon>
        <taxon>Lysobacter</taxon>
    </lineage>
</organism>
<dbReference type="Proteomes" id="UP000829194">
    <property type="component" value="Chromosome"/>
</dbReference>
<evidence type="ECO:0000256" key="15">
    <source>
        <dbReference type="ARBA" id="ARBA00039316"/>
    </source>
</evidence>
<dbReference type="InterPro" id="IPR041552">
    <property type="entry name" value="UvrA_DNA-bd"/>
</dbReference>
<evidence type="ECO:0000256" key="7">
    <source>
        <dbReference type="ARBA" id="ARBA00022769"/>
    </source>
</evidence>
<dbReference type="InterPro" id="IPR017871">
    <property type="entry name" value="ABC_transporter-like_CS"/>
</dbReference>
<dbReference type="Gene3D" id="3.30.1490.20">
    <property type="entry name" value="ATP-grasp fold, A domain"/>
    <property type="match status" value="1"/>
</dbReference>
<comment type="subunit">
    <text evidence="17">Forms a heterotetramer with UvrB during the search for lesions.</text>
</comment>
<evidence type="ECO:0000256" key="2">
    <source>
        <dbReference type="ARBA" id="ARBA00022490"/>
    </source>
</evidence>
<feature type="binding site" evidence="17">
    <location>
        <begin position="642"/>
        <end position="649"/>
    </location>
    <ligand>
        <name>ATP</name>
        <dbReference type="ChEBI" id="CHEBI:30616"/>
    </ligand>
</feature>
<evidence type="ECO:0000256" key="12">
    <source>
        <dbReference type="ARBA" id="ARBA00023125"/>
    </source>
</evidence>
<dbReference type="Pfam" id="PF17755">
    <property type="entry name" value="UvrA_DNA-bind"/>
    <property type="match status" value="1"/>
</dbReference>
<dbReference type="HAMAP" id="MF_00205">
    <property type="entry name" value="UvrA"/>
    <property type="match status" value="1"/>
</dbReference>
<evidence type="ECO:0000313" key="20">
    <source>
        <dbReference type="EMBL" id="UNP27834.1"/>
    </source>
</evidence>
<dbReference type="NCBIfam" id="NF001503">
    <property type="entry name" value="PRK00349.1"/>
    <property type="match status" value="1"/>
</dbReference>
<dbReference type="Gene3D" id="1.10.8.280">
    <property type="entry name" value="ABC transporter ATPase domain-like"/>
    <property type="match status" value="1"/>
</dbReference>
<keyword evidence="17" id="KW-0742">SOS response</keyword>
<keyword evidence="6 17" id="KW-0227">DNA damage</keyword>
<dbReference type="RefSeq" id="WP_057943507.1">
    <property type="nucleotide sequence ID" value="NZ_CP011131.1"/>
</dbReference>
<comment type="function">
    <text evidence="17">The UvrABC repair system catalyzes the recognition and processing of DNA lesions. UvrA is an ATPase and a DNA-binding protein. A damage recognition complex composed of 2 UvrA and 2 UvrB subunits scans DNA for abnormalities. When the presence of a lesion has been verified by UvrB, the UvrA molecules dissociate.</text>
</comment>
<keyword evidence="3 17" id="KW-0479">Metal-binding</keyword>
<evidence type="ECO:0000256" key="5">
    <source>
        <dbReference type="ARBA" id="ARBA00022741"/>
    </source>
</evidence>
<dbReference type="SUPFAM" id="SSF52540">
    <property type="entry name" value="P-loop containing nucleoside triphosphate hydrolases"/>
    <property type="match status" value="2"/>
</dbReference>
<keyword evidence="4 17" id="KW-0677">Repeat</keyword>
<evidence type="ECO:0000256" key="3">
    <source>
        <dbReference type="ARBA" id="ARBA00022723"/>
    </source>
</evidence>
<dbReference type="InterPro" id="IPR003439">
    <property type="entry name" value="ABC_transporter-like_ATP-bd"/>
</dbReference>
<keyword evidence="13 17" id="KW-0234">DNA repair</keyword>
<sequence length="974" mass="107428">MALDYIRIRGARTHNLKNIDLDLPRDKLIVITGLSGSGKSSLAFDTIYAEGQRRYVESLSAYARQFLSVMEKPDVDHIEGLSPAISIEQKSTSHNPRSTVGTITEVYDYLRLLYARVGSPRCPDHHYPLEAQTVSQMVDQAIALDPEQRYMLLAPVIRERKGEHAQVFEQLRAQGFVRVRVDGQLYEIDAVPPLALRVKHTIEAVVDRFRPRDDIKQRLAESFETALKLGDGMAQVQSLDNAETAPLLFSSKYSCPVCDYSLPELEPRLFSFNSPVGACPTCDGLGVAEFFDPARVVVHPELSLSAGAVRGWDRRNAYYFQLIQSLAKHYKFNVDTPWQSLTAAQQQAVLYGSGDEQISFNYITENGGRSQRKHRFEGIVPNLERRYRETESAAVREELAKFISQRPCPDCGGARLNRAARNVFVAERPLPDLVVLPVDEALNFFKGLELPGWRGEIAIKIVKEIVDRLRFLVDVGLDYLTLERKADSLSGGEAQRIRLASQIGAGLVGVMYVLDEPSIGLHQRDNERLLGTLTRLRDLGNTVIVVEHDEDAMRLADYIVDIGPGAGVHGGEIVAQGHFADILKAPRSLTGQYLSGKRKIEIPKTRHKPNPKTTLHLRGASGNNLKDVDLHIPAGLLTCVTGVSGSGKSTLINDTLYVIAANELNGASQTPAPYKSVENIELFDKVVDIDQSPIGRTPRSNPATYTGLFTPLRELFAQVPEARARGYSPGRFSFNVRGGRCEACQGDGLIKVEMHFLPDVYVPCDVCHGKRYNRETLEVLYKGYNINDVLSMTVEAALSLFEAVPTIARKLETLMDVGLSYIKLGQSATTLSGGEAQRVKLSKELSRRDTGRTLYILDEPTTGLHFHDIEHLLAVLHRLRDDGNTVVVIEHNLDVIKTADWVIDLGPEGGHRGGTILATGTPEDIAALPHSHTGHFLAPLLGTPKKAKPAEPAKKKPAAKSDAPAARAKKKSAA</sequence>
<dbReference type="Gene3D" id="1.20.1580.10">
    <property type="entry name" value="ABC transporter ATPase like domain"/>
    <property type="match status" value="2"/>
</dbReference>
<evidence type="ECO:0000256" key="9">
    <source>
        <dbReference type="ARBA" id="ARBA00022833"/>
    </source>
</evidence>
<evidence type="ECO:0000256" key="1">
    <source>
        <dbReference type="ARBA" id="ARBA00004496"/>
    </source>
</evidence>
<keyword evidence="2 17" id="KW-0963">Cytoplasm</keyword>
<evidence type="ECO:0000313" key="21">
    <source>
        <dbReference type="Proteomes" id="UP000829194"/>
    </source>
</evidence>
<feature type="binding site" evidence="17">
    <location>
        <begin position="33"/>
        <end position="40"/>
    </location>
    <ligand>
        <name>ATP</name>
        <dbReference type="ChEBI" id="CHEBI:30616"/>
    </ligand>
</feature>
<dbReference type="GO" id="GO:0016787">
    <property type="term" value="F:hydrolase activity"/>
    <property type="evidence" value="ECO:0007669"/>
    <property type="project" value="UniProtKB-KW"/>
</dbReference>
<dbReference type="Gene3D" id="3.40.50.300">
    <property type="entry name" value="P-loop containing nucleotide triphosphate hydrolases"/>
    <property type="match status" value="2"/>
</dbReference>
<dbReference type="PROSITE" id="PS50893">
    <property type="entry name" value="ABC_TRANSPORTER_2"/>
    <property type="match status" value="1"/>
</dbReference>
<dbReference type="NCBIfam" id="TIGR00630">
    <property type="entry name" value="uvra"/>
    <property type="match status" value="1"/>
</dbReference>
<feature type="domain" description="ABC transporter" evidence="19">
    <location>
        <begin position="597"/>
        <end position="938"/>
    </location>
</feature>
<keyword evidence="7 17" id="KW-0228">DNA excision</keyword>
<dbReference type="CDD" id="cd03271">
    <property type="entry name" value="ABC_UvrA_II"/>
    <property type="match status" value="1"/>
</dbReference>
<dbReference type="CDD" id="cd03270">
    <property type="entry name" value="ABC_UvrA_I"/>
    <property type="match status" value="1"/>
</dbReference>
<keyword evidence="20" id="KW-0378">Hydrolase</keyword>
<keyword evidence="8 17" id="KW-0863">Zinc-finger</keyword>
<keyword evidence="21" id="KW-1185">Reference proteome</keyword>
<evidence type="ECO:0000256" key="16">
    <source>
        <dbReference type="ARBA" id="ARBA00042156"/>
    </source>
</evidence>
<dbReference type="InterPro" id="IPR004602">
    <property type="entry name" value="UvrA"/>
</dbReference>
<accession>A0ABY3X8N8</accession>
<dbReference type="InterPro" id="IPR027417">
    <property type="entry name" value="P-loop_NTPase"/>
</dbReference>
<keyword evidence="9 17" id="KW-0862">Zinc</keyword>
<evidence type="ECO:0000256" key="6">
    <source>
        <dbReference type="ARBA" id="ARBA00022763"/>
    </source>
</evidence>
<feature type="zinc finger region" description="C4-type" evidence="17">
    <location>
        <begin position="741"/>
        <end position="767"/>
    </location>
</feature>
<evidence type="ECO:0000256" key="13">
    <source>
        <dbReference type="ARBA" id="ARBA00023204"/>
    </source>
</evidence>
<evidence type="ECO:0000259" key="19">
    <source>
        <dbReference type="PROSITE" id="PS50893"/>
    </source>
</evidence>
<evidence type="ECO:0000256" key="17">
    <source>
        <dbReference type="HAMAP-Rule" id="MF_00205"/>
    </source>
</evidence>
<protein>
    <recommendedName>
        <fullName evidence="15 17">UvrABC system protein A</fullName>
        <shortName evidence="17">UvrA protein</shortName>
    </recommendedName>
    <alternativeName>
        <fullName evidence="16 17">Excinuclease ABC subunit A</fullName>
    </alternativeName>
</protein>
<comment type="similarity">
    <text evidence="14 17">Belongs to the ABC transporter superfamily. UvrA family.</text>
</comment>
<dbReference type="PROSITE" id="PS00211">
    <property type="entry name" value="ABC_TRANSPORTER_1"/>
    <property type="match status" value="2"/>
</dbReference>
<dbReference type="InterPro" id="IPR041102">
    <property type="entry name" value="UvrA_inter"/>
</dbReference>
<keyword evidence="12 17" id="KW-0238">DNA-binding</keyword>
<evidence type="ECO:0000256" key="10">
    <source>
        <dbReference type="ARBA" id="ARBA00022840"/>
    </source>
</evidence>
<keyword evidence="5 17" id="KW-0547">Nucleotide-binding</keyword>
<evidence type="ECO:0000256" key="11">
    <source>
        <dbReference type="ARBA" id="ARBA00022881"/>
    </source>
</evidence>
<dbReference type="PANTHER" id="PTHR43152">
    <property type="entry name" value="UVRABC SYSTEM PROTEIN A"/>
    <property type="match status" value="1"/>
</dbReference>
<dbReference type="InterPro" id="IPR013815">
    <property type="entry name" value="ATP_grasp_subdomain_1"/>
</dbReference>
<proteinExistence type="inferred from homology"/>